<keyword evidence="8 13" id="KW-0443">Lipid metabolism</keyword>
<evidence type="ECO:0000256" key="5">
    <source>
        <dbReference type="ARBA" id="ARBA00022516"/>
    </source>
</evidence>
<dbReference type="NCBIfam" id="NF006829">
    <property type="entry name" value="PRK09352.1"/>
    <property type="match status" value="1"/>
</dbReference>
<evidence type="ECO:0000256" key="11">
    <source>
        <dbReference type="ARBA" id="ARBA00023315"/>
    </source>
</evidence>
<dbReference type="FunFam" id="3.40.47.10:FF:000004">
    <property type="entry name" value="3-oxoacyl-[acyl-carrier-protein] synthase 3"/>
    <property type="match status" value="1"/>
</dbReference>
<feature type="active site" evidence="13">
    <location>
        <position position="236"/>
    </location>
</feature>
<name>A0A497XSQ6_9AQUI</name>
<dbReference type="GO" id="GO:0004315">
    <property type="term" value="F:3-oxoacyl-[acyl-carrier-protein] synthase activity"/>
    <property type="evidence" value="ECO:0007669"/>
    <property type="project" value="InterPro"/>
</dbReference>
<evidence type="ECO:0000259" key="14">
    <source>
        <dbReference type="Pfam" id="PF08541"/>
    </source>
</evidence>
<evidence type="ECO:0000256" key="12">
    <source>
        <dbReference type="ARBA" id="ARBA00051096"/>
    </source>
</evidence>
<comment type="similarity">
    <text evidence="2 13">Belongs to the thiolase-like superfamily. FabH family.</text>
</comment>
<keyword evidence="11 13" id="KW-0012">Acyltransferase</keyword>
<dbReference type="RefSeq" id="WP_121008946.1">
    <property type="nucleotide sequence ID" value="NZ_RCCJ01000001.1"/>
</dbReference>
<dbReference type="EC" id="2.3.1.180" evidence="3 13"/>
<keyword evidence="4 13" id="KW-0963">Cytoplasm</keyword>
<evidence type="ECO:0000256" key="7">
    <source>
        <dbReference type="ARBA" id="ARBA00022832"/>
    </source>
</evidence>
<keyword evidence="7 13" id="KW-0276">Fatty acid metabolism</keyword>
<feature type="active site" evidence="13">
    <location>
        <position position="266"/>
    </location>
</feature>
<comment type="catalytic activity">
    <reaction evidence="12">
        <text>malonyl-[ACP] + acetyl-CoA + H(+) = 3-oxobutanoyl-[ACP] + CO2 + CoA</text>
        <dbReference type="Rhea" id="RHEA:12080"/>
        <dbReference type="Rhea" id="RHEA-COMP:9623"/>
        <dbReference type="Rhea" id="RHEA-COMP:9625"/>
        <dbReference type="ChEBI" id="CHEBI:15378"/>
        <dbReference type="ChEBI" id="CHEBI:16526"/>
        <dbReference type="ChEBI" id="CHEBI:57287"/>
        <dbReference type="ChEBI" id="CHEBI:57288"/>
        <dbReference type="ChEBI" id="CHEBI:78449"/>
        <dbReference type="ChEBI" id="CHEBI:78450"/>
        <dbReference type="EC" id="2.3.1.180"/>
    </reaction>
    <physiologicalReaction direction="left-to-right" evidence="12">
        <dbReference type="Rhea" id="RHEA:12081"/>
    </physiologicalReaction>
</comment>
<evidence type="ECO:0000313" key="17">
    <source>
        <dbReference type="Proteomes" id="UP000267841"/>
    </source>
</evidence>
<keyword evidence="9 13" id="KW-0275">Fatty acid biosynthesis</keyword>
<dbReference type="Pfam" id="PF08545">
    <property type="entry name" value="ACP_syn_III"/>
    <property type="match status" value="1"/>
</dbReference>
<dbReference type="SUPFAM" id="SSF53901">
    <property type="entry name" value="Thiolase-like"/>
    <property type="match status" value="1"/>
</dbReference>
<sequence>MGTKIVGTGISLPENVLTNFDLEKLVDTSDEWITTRTGIKERRIAKEESVVEMAKEASLQALKRANLQPEDIDVVVVATLTPEKKFPSTGCLLQAELGITSGYAFDLSAACSGFLYSLEVADGLLKSGKARRVLVVGVEKLSEIVDWTDRSTCVLFGDGAGAVILENSDDGSELLASKMYSEGNLWDILYADKCGYIKMKGRELFKVAVRNMEEACREVLETSGVPPEDISLIIPHQANVRIINALAEKLGIPMERVYINIDRYGNTSAASIPIALHEAIEEGRLKRGDLVLMTAMGGGLTWGAALLRY</sequence>
<evidence type="ECO:0000256" key="1">
    <source>
        <dbReference type="ARBA" id="ARBA00005194"/>
    </source>
</evidence>
<dbReference type="GO" id="GO:0044550">
    <property type="term" value="P:secondary metabolite biosynthetic process"/>
    <property type="evidence" value="ECO:0007669"/>
    <property type="project" value="TreeGrafter"/>
</dbReference>
<organism evidence="16 17">
    <name type="scientific">Hydrogenivirga caldilitoris</name>
    <dbReference type="NCBI Taxonomy" id="246264"/>
    <lineage>
        <taxon>Bacteria</taxon>
        <taxon>Pseudomonadati</taxon>
        <taxon>Aquificota</taxon>
        <taxon>Aquificia</taxon>
        <taxon>Aquificales</taxon>
        <taxon>Aquificaceae</taxon>
        <taxon>Hydrogenivirga</taxon>
    </lineage>
</organism>
<dbReference type="CDD" id="cd00830">
    <property type="entry name" value="KAS_III"/>
    <property type="match status" value="1"/>
</dbReference>
<feature type="domain" description="Beta-ketoacyl-[acyl-carrier-protein] synthase III C-terminal" evidence="14">
    <location>
        <begin position="220"/>
        <end position="309"/>
    </location>
</feature>
<accession>A0A497XSQ6</accession>
<evidence type="ECO:0000256" key="9">
    <source>
        <dbReference type="ARBA" id="ARBA00023160"/>
    </source>
</evidence>
<evidence type="ECO:0000256" key="6">
    <source>
        <dbReference type="ARBA" id="ARBA00022679"/>
    </source>
</evidence>
<dbReference type="AlphaFoldDB" id="A0A497XSQ6"/>
<dbReference type="NCBIfam" id="TIGR00747">
    <property type="entry name" value="fabH"/>
    <property type="match status" value="1"/>
</dbReference>
<reference evidence="16 17" key="1">
    <citation type="submission" date="2018-10" db="EMBL/GenBank/DDBJ databases">
        <title>Genomic Encyclopedia of Archaeal and Bacterial Type Strains, Phase II (KMG-II): from individual species to whole genera.</title>
        <authorList>
            <person name="Goeker M."/>
        </authorList>
    </citation>
    <scope>NUCLEOTIDE SEQUENCE [LARGE SCALE GENOMIC DNA]</scope>
    <source>
        <strain evidence="16 17">DSM 16510</strain>
    </source>
</reference>
<feature type="active site" evidence="13">
    <location>
        <position position="111"/>
    </location>
</feature>
<feature type="region of interest" description="ACP-binding" evidence="13">
    <location>
        <begin position="237"/>
        <end position="241"/>
    </location>
</feature>
<dbReference type="InterPro" id="IPR016039">
    <property type="entry name" value="Thiolase-like"/>
</dbReference>
<dbReference type="GO" id="GO:0006633">
    <property type="term" value="P:fatty acid biosynthetic process"/>
    <property type="evidence" value="ECO:0007669"/>
    <property type="project" value="UniProtKB-UniRule"/>
</dbReference>
<evidence type="ECO:0000259" key="15">
    <source>
        <dbReference type="Pfam" id="PF08545"/>
    </source>
</evidence>
<dbReference type="PANTHER" id="PTHR34069">
    <property type="entry name" value="3-OXOACYL-[ACYL-CARRIER-PROTEIN] SYNTHASE 3"/>
    <property type="match status" value="1"/>
</dbReference>
<evidence type="ECO:0000256" key="10">
    <source>
        <dbReference type="ARBA" id="ARBA00023268"/>
    </source>
</evidence>
<evidence type="ECO:0000256" key="2">
    <source>
        <dbReference type="ARBA" id="ARBA00008642"/>
    </source>
</evidence>
<evidence type="ECO:0000256" key="4">
    <source>
        <dbReference type="ARBA" id="ARBA00022490"/>
    </source>
</evidence>
<comment type="domain">
    <text evidence="13">The last Arg residue of the ACP-binding site is essential for the weak association between ACP/AcpP and FabH.</text>
</comment>
<keyword evidence="6 13" id="KW-0808">Transferase</keyword>
<comment type="pathway">
    <text evidence="1 13">Lipid metabolism; fatty acid biosynthesis.</text>
</comment>
<keyword evidence="5 13" id="KW-0444">Lipid biosynthesis</keyword>
<evidence type="ECO:0000256" key="3">
    <source>
        <dbReference type="ARBA" id="ARBA00012333"/>
    </source>
</evidence>
<keyword evidence="10 13" id="KW-0511">Multifunctional enzyme</keyword>
<dbReference type="InterPro" id="IPR013751">
    <property type="entry name" value="ACP_syn_III_N"/>
</dbReference>
<comment type="subunit">
    <text evidence="13">Homodimer.</text>
</comment>
<evidence type="ECO:0000313" key="16">
    <source>
        <dbReference type="EMBL" id="RLJ69953.1"/>
    </source>
</evidence>
<proteinExistence type="inferred from homology"/>
<evidence type="ECO:0000256" key="13">
    <source>
        <dbReference type="HAMAP-Rule" id="MF_01815"/>
    </source>
</evidence>
<comment type="caution">
    <text evidence="16">The sequence shown here is derived from an EMBL/GenBank/DDBJ whole genome shotgun (WGS) entry which is preliminary data.</text>
</comment>
<gene>
    <name evidence="13" type="primary">fabH</name>
    <name evidence="16" type="ORF">BCF55_0213</name>
</gene>
<comment type="subcellular location">
    <subcellularLocation>
        <location evidence="13">Cytoplasm</location>
    </subcellularLocation>
</comment>
<feature type="domain" description="Beta-ketoacyl-[acyl-carrier-protein] synthase III N-terminal" evidence="15">
    <location>
        <begin position="105"/>
        <end position="183"/>
    </location>
</feature>
<comment type="function">
    <text evidence="13">Catalyzes the condensation reaction of fatty acid synthesis by the addition to an acyl acceptor of two carbons from malonyl-ACP. Catalyzes the first condensation reaction which initiates fatty acid synthesis and may therefore play a role in governing the total rate of fatty acid production. Possesses both acetoacetyl-ACP synthase and acetyl transacylase activities. Its substrate specificity determines the biosynthesis of branched-chain and/or straight-chain of fatty acids.</text>
</comment>
<dbReference type="InterPro" id="IPR004655">
    <property type="entry name" value="FabH"/>
</dbReference>
<dbReference type="InterPro" id="IPR013747">
    <property type="entry name" value="ACP_syn_III_C"/>
</dbReference>
<dbReference type="OrthoDB" id="9815506at2"/>
<dbReference type="EMBL" id="RCCJ01000001">
    <property type="protein sequence ID" value="RLJ69953.1"/>
    <property type="molecule type" value="Genomic_DNA"/>
</dbReference>
<dbReference type="HAMAP" id="MF_01815">
    <property type="entry name" value="FabH"/>
    <property type="match status" value="1"/>
</dbReference>
<dbReference type="Gene3D" id="3.40.47.10">
    <property type="match status" value="1"/>
</dbReference>
<dbReference type="UniPathway" id="UPA00094"/>
<evidence type="ECO:0000256" key="8">
    <source>
        <dbReference type="ARBA" id="ARBA00023098"/>
    </source>
</evidence>
<protein>
    <recommendedName>
        <fullName evidence="3 13">Beta-ketoacyl-[acyl-carrier-protein] synthase III</fullName>
        <shortName evidence="13">Beta-ketoacyl-ACP synthase III</shortName>
        <shortName evidence="13">KAS III</shortName>
        <ecNumber evidence="3 13">2.3.1.180</ecNumber>
    </recommendedName>
    <alternativeName>
        <fullName evidence="13">3-oxoacyl-[acyl-carrier-protein] synthase 3</fullName>
    </alternativeName>
    <alternativeName>
        <fullName evidence="13">3-oxoacyl-[acyl-carrier-protein] synthase III</fullName>
    </alternativeName>
</protein>
<dbReference type="Proteomes" id="UP000267841">
    <property type="component" value="Unassembled WGS sequence"/>
</dbReference>
<keyword evidence="17" id="KW-1185">Reference proteome</keyword>
<dbReference type="Pfam" id="PF08541">
    <property type="entry name" value="ACP_syn_III_C"/>
    <property type="match status" value="1"/>
</dbReference>
<dbReference type="PANTHER" id="PTHR34069:SF2">
    <property type="entry name" value="BETA-KETOACYL-[ACYL-CARRIER-PROTEIN] SYNTHASE III"/>
    <property type="match status" value="1"/>
</dbReference>
<dbReference type="GO" id="GO:0033818">
    <property type="term" value="F:beta-ketoacyl-acyl-carrier-protein synthase III activity"/>
    <property type="evidence" value="ECO:0007669"/>
    <property type="project" value="UniProtKB-UniRule"/>
</dbReference>
<dbReference type="GO" id="GO:0005737">
    <property type="term" value="C:cytoplasm"/>
    <property type="evidence" value="ECO:0007669"/>
    <property type="project" value="UniProtKB-SubCell"/>
</dbReference>